<gene>
    <name evidence="10" type="primary">leuD</name>
    <name evidence="12" type="ORF">Aam_051_010</name>
</gene>
<dbReference type="PANTHER" id="PTHR43345:SF5">
    <property type="entry name" value="3-ISOPROPYLMALATE DEHYDRATASE SMALL SUBUNIT"/>
    <property type="match status" value="1"/>
</dbReference>
<dbReference type="EC" id="4.2.1.33" evidence="10"/>
<dbReference type="RefSeq" id="WP_048878957.1">
    <property type="nucleotide sequence ID" value="NZ_BANC01000050.1"/>
</dbReference>
<evidence type="ECO:0000256" key="2">
    <source>
        <dbReference type="ARBA" id="ARBA00002695"/>
    </source>
</evidence>
<evidence type="ECO:0000259" key="11">
    <source>
        <dbReference type="Pfam" id="PF00694"/>
    </source>
</evidence>
<keyword evidence="7 10" id="KW-0028">Amino-acid biosynthesis</keyword>
<evidence type="ECO:0000256" key="10">
    <source>
        <dbReference type="HAMAP-Rule" id="MF_01031"/>
    </source>
</evidence>
<dbReference type="Pfam" id="PF00694">
    <property type="entry name" value="Aconitase_C"/>
    <property type="match status" value="1"/>
</dbReference>
<dbReference type="GO" id="GO:0003861">
    <property type="term" value="F:3-isopropylmalate dehydratase activity"/>
    <property type="evidence" value="ECO:0007669"/>
    <property type="project" value="UniProtKB-UniRule"/>
</dbReference>
<dbReference type="CDD" id="cd01577">
    <property type="entry name" value="IPMI_Swivel"/>
    <property type="match status" value="1"/>
</dbReference>
<comment type="subunit">
    <text evidence="5 10">Heterodimer of LeuC and LeuD.</text>
</comment>
<dbReference type="GO" id="GO:0009316">
    <property type="term" value="C:3-isopropylmalate dehydratase complex"/>
    <property type="evidence" value="ECO:0007669"/>
    <property type="project" value="InterPro"/>
</dbReference>
<comment type="pathway">
    <text evidence="3 10">Amino-acid biosynthesis; L-leucine biosynthesis; L-leucine from 3-methyl-2-oxobutanoate: step 2/4.</text>
</comment>
<dbReference type="InterPro" id="IPR004431">
    <property type="entry name" value="3-IsopropMal_deHydase_ssu"/>
</dbReference>
<dbReference type="Gene3D" id="3.20.19.10">
    <property type="entry name" value="Aconitase, domain 4"/>
    <property type="match status" value="1"/>
</dbReference>
<dbReference type="HAMAP" id="MF_01031">
    <property type="entry name" value="LeuD_type1"/>
    <property type="match status" value="1"/>
</dbReference>
<dbReference type="GO" id="GO:0009098">
    <property type="term" value="P:L-leucine biosynthetic process"/>
    <property type="evidence" value="ECO:0007669"/>
    <property type="project" value="UniProtKB-UniRule"/>
</dbReference>
<name>A0A0D6PGP1_9PROT</name>
<dbReference type="InterPro" id="IPR015928">
    <property type="entry name" value="Aconitase/3IPM_dehydase_swvl"/>
</dbReference>
<keyword evidence="8 10" id="KW-0456">Lyase</keyword>
<comment type="caution">
    <text evidence="12">The sequence shown here is derived from an EMBL/GenBank/DDBJ whole genome shotgun (WGS) entry which is preliminary data.</text>
</comment>
<keyword evidence="9 10" id="KW-0100">Branched-chain amino acid biosynthesis</keyword>
<dbReference type="AlphaFoldDB" id="A0A0D6PGP1"/>
<reference evidence="12 13" key="1">
    <citation type="submission" date="2012-11" db="EMBL/GenBank/DDBJ databases">
        <title>Whole genome sequence of Acidocella aminolytica 101 = DSM 11237.</title>
        <authorList>
            <person name="Azuma Y."/>
            <person name="Higashiura N."/>
            <person name="Hirakawa H."/>
            <person name="Matsushita K."/>
        </authorList>
    </citation>
    <scope>NUCLEOTIDE SEQUENCE [LARGE SCALE GENOMIC DNA]</scope>
    <source>
        <strain evidence="13">101 / DSM 11237</strain>
    </source>
</reference>
<comment type="similarity">
    <text evidence="4 10">Belongs to the LeuD family. LeuD type 1 subfamily.</text>
</comment>
<dbReference type="UniPathway" id="UPA00048">
    <property type="reaction ID" value="UER00071"/>
</dbReference>
<comment type="function">
    <text evidence="2 10">Catalyzes the isomerization between 2-isopropylmalate and 3-isopropylmalate, via the formation of 2-isopropylmaleate.</text>
</comment>
<organism evidence="12 13">
    <name type="scientific">Acidocella aminolytica 101 = DSM 11237</name>
    <dbReference type="NCBI Taxonomy" id="1120923"/>
    <lineage>
        <taxon>Bacteria</taxon>
        <taxon>Pseudomonadati</taxon>
        <taxon>Pseudomonadota</taxon>
        <taxon>Alphaproteobacteria</taxon>
        <taxon>Acetobacterales</taxon>
        <taxon>Acidocellaceae</taxon>
        <taxon>Acidocella</taxon>
    </lineage>
</organism>
<evidence type="ECO:0000256" key="8">
    <source>
        <dbReference type="ARBA" id="ARBA00023239"/>
    </source>
</evidence>
<proteinExistence type="inferred from homology"/>
<feature type="domain" description="Aconitase A/isopropylmalate dehydratase small subunit swivel" evidence="11">
    <location>
        <begin position="1"/>
        <end position="117"/>
    </location>
</feature>
<dbReference type="InterPro" id="IPR000573">
    <property type="entry name" value="AconitaseA/IPMdHydase_ssu_swvl"/>
</dbReference>
<evidence type="ECO:0000313" key="12">
    <source>
        <dbReference type="EMBL" id="GAN80546.1"/>
    </source>
</evidence>
<dbReference type="InterPro" id="IPR050075">
    <property type="entry name" value="LeuD"/>
</dbReference>
<evidence type="ECO:0000256" key="6">
    <source>
        <dbReference type="ARBA" id="ARBA00022430"/>
    </source>
</evidence>
<dbReference type="GO" id="GO:0016853">
    <property type="term" value="F:isomerase activity"/>
    <property type="evidence" value="ECO:0007669"/>
    <property type="project" value="UniProtKB-KW"/>
</dbReference>
<keyword evidence="6 10" id="KW-0432">Leucine biosynthesis</keyword>
<dbReference type="EMBL" id="BANC01000050">
    <property type="protein sequence ID" value="GAN80546.1"/>
    <property type="molecule type" value="Genomic_DNA"/>
</dbReference>
<dbReference type="STRING" id="1120923.SAMN02746095_00021"/>
<dbReference type="PANTHER" id="PTHR43345">
    <property type="entry name" value="3-ISOPROPYLMALATE DEHYDRATASE SMALL SUBUNIT 2-RELATED-RELATED"/>
    <property type="match status" value="1"/>
</dbReference>
<evidence type="ECO:0000256" key="1">
    <source>
        <dbReference type="ARBA" id="ARBA00000491"/>
    </source>
</evidence>
<dbReference type="NCBIfam" id="TIGR00171">
    <property type="entry name" value="leuD"/>
    <property type="match status" value="1"/>
</dbReference>
<evidence type="ECO:0000256" key="7">
    <source>
        <dbReference type="ARBA" id="ARBA00022605"/>
    </source>
</evidence>
<evidence type="ECO:0000256" key="3">
    <source>
        <dbReference type="ARBA" id="ARBA00004729"/>
    </source>
</evidence>
<accession>A0A0D6PGP1</accession>
<keyword evidence="12" id="KW-0413">Isomerase</keyword>
<evidence type="ECO:0000313" key="13">
    <source>
        <dbReference type="Proteomes" id="UP000032668"/>
    </source>
</evidence>
<dbReference type="NCBIfam" id="NF002458">
    <property type="entry name" value="PRK01641.1"/>
    <property type="match status" value="1"/>
</dbReference>
<evidence type="ECO:0000256" key="9">
    <source>
        <dbReference type="ARBA" id="ARBA00023304"/>
    </source>
</evidence>
<dbReference type="SUPFAM" id="SSF52016">
    <property type="entry name" value="LeuD/IlvD-like"/>
    <property type="match status" value="1"/>
</dbReference>
<evidence type="ECO:0000256" key="4">
    <source>
        <dbReference type="ARBA" id="ARBA00009845"/>
    </source>
</evidence>
<dbReference type="OrthoDB" id="9777465at2"/>
<comment type="catalytic activity">
    <reaction evidence="1 10">
        <text>(2R,3S)-3-isopropylmalate = (2S)-2-isopropylmalate</text>
        <dbReference type="Rhea" id="RHEA:32287"/>
        <dbReference type="ChEBI" id="CHEBI:1178"/>
        <dbReference type="ChEBI" id="CHEBI:35121"/>
        <dbReference type="EC" id="4.2.1.33"/>
    </reaction>
</comment>
<dbReference type="InterPro" id="IPR033940">
    <property type="entry name" value="IPMI_Swivel"/>
</dbReference>
<protein>
    <recommendedName>
        <fullName evidence="10">3-isopropylmalate dehydratase small subunit</fullName>
        <ecNumber evidence="10">4.2.1.33</ecNumber>
    </recommendedName>
    <alternativeName>
        <fullName evidence="10">Alpha-IPM isomerase</fullName>
        <shortName evidence="10">IPMI</shortName>
    </alternativeName>
    <alternativeName>
        <fullName evidence="10">Isopropylmalate isomerase</fullName>
    </alternativeName>
</protein>
<keyword evidence="13" id="KW-1185">Reference proteome</keyword>
<sequence>MDPFIRIEGRAYPLGRPNIDTDTIIAAKWLKTISRKGLGKAAFETVRSEPGNVFNDPRFKDAPIIIAGENFGCGSSREHAAWAMIDMGIRVIIAPSFSDIFAGNAFRNGILTVTLSEDQVNCLLRAAEQQPITVDLETCTIATPSDWYRFEIEPFRQDCLLKGFDEIAITLELDVTIAVYEAQRELDTPWIFRKVI</sequence>
<dbReference type="Proteomes" id="UP000032668">
    <property type="component" value="Unassembled WGS sequence"/>
</dbReference>
<evidence type="ECO:0000256" key="5">
    <source>
        <dbReference type="ARBA" id="ARBA00011271"/>
    </source>
</evidence>